<evidence type="ECO:0000256" key="2">
    <source>
        <dbReference type="RuleBase" id="RU361183"/>
    </source>
</evidence>
<comment type="caution">
    <text evidence="1">Lacks conserved residue(s) required for the propagation of feature annotation.</text>
</comment>
<keyword evidence="5" id="KW-1185">Reference proteome</keyword>
<dbReference type="GO" id="GO:0006508">
    <property type="term" value="P:proteolysis"/>
    <property type="evidence" value="ECO:0007669"/>
    <property type="project" value="UniProtKB-KW"/>
</dbReference>
<keyword evidence="2" id="KW-0479">Metal-binding</keyword>
<dbReference type="GO" id="GO:0046872">
    <property type="term" value="F:metal ion binding"/>
    <property type="evidence" value="ECO:0007669"/>
    <property type="project" value="UniProtKB-KW"/>
</dbReference>
<name>A0A8R1IL78_CAEJA</name>
<dbReference type="InterPro" id="IPR001506">
    <property type="entry name" value="Peptidase_M12A"/>
</dbReference>
<dbReference type="Pfam" id="PF01400">
    <property type="entry name" value="Astacin"/>
    <property type="match status" value="1"/>
</dbReference>
<accession>A0A8R1IL78</accession>
<dbReference type="PANTHER" id="PTHR10127">
    <property type="entry name" value="DISCOIDIN, CUB, EGF, LAMININ , AND ZINC METALLOPROTEASE DOMAIN CONTAINING"/>
    <property type="match status" value="1"/>
</dbReference>
<reference evidence="4" key="2">
    <citation type="submission" date="2022-06" db="UniProtKB">
        <authorList>
            <consortium name="EnsemblMetazoa"/>
        </authorList>
    </citation>
    <scope>IDENTIFICATION</scope>
    <source>
        <strain evidence="4">DF5081</strain>
    </source>
</reference>
<evidence type="ECO:0000259" key="3">
    <source>
        <dbReference type="PROSITE" id="PS51864"/>
    </source>
</evidence>
<keyword evidence="2" id="KW-0482">Metalloprotease</keyword>
<dbReference type="Gene3D" id="3.40.390.10">
    <property type="entry name" value="Collagenase (Catalytic Domain)"/>
    <property type="match status" value="1"/>
</dbReference>
<dbReference type="EC" id="3.4.24.-" evidence="2"/>
<dbReference type="PANTHER" id="PTHR10127:SF875">
    <property type="entry name" value="ZINC METALLOPROTEINASE NAS-28"/>
    <property type="match status" value="1"/>
</dbReference>
<evidence type="ECO:0000313" key="4">
    <source>
        <dbReference type="EnsemblMetazoa" id="CJA38713.1"/>
    </source>
</evidence>
<dbReference type="EnsemblMetazoa" id="CJA38713.1">
    <property type="protein sequence ID" value="CJA38713.1"/>
    <property type="gene ID" value="WBGene00214560"/>
</dbReference>
<organism evidence="4 5">
    <name type="scientific">Caenorhabditis japonica</name>
    <dbReference type="NCBI Taxonomy" id="281687"/>
    <lineage>
        <taxon>Eukaryota</taxon>
        <taxon>Metazoa</taxon>
        <taxon>Ecdysozoa</taxon>
        <taxon>Nematoda</taxon>
        <taxon>Chromadorea</taxon>
        <taxon>Rhabditida</taxon>
        <taxon>Rhabditina</taxon>
        <taxon>Rhabditomorpha</taxon>
        <taxon>Rhabditoidea</taxon>
        <taxon>Rhabditidae</taxon>
        <taxon>Peloderinae</taxon>
        <taxon>Caenorhabditis</taxon>
    </lineage>
</organism>
<keyword evidence="2" id="KW-0645">Protease</keyword>
<comment type="cofactor">
    <cofactor evidence="2">
        <name>Zn(2+)</name>
        <dbReference type="ChEBI" id="CHEBI:29105"/>
    </cofactor>
    <text evidence="2">Binds 1 zinc ion per subunit.</text>
</comment>
<dbReference type="Proteomes" id="UP000005237">
    <property type="component" value="Unassembled WGS sequence"/>
</dbReference>
<dbReference type="GO" id="GO:0004222">
    <property type="term" value="F:metalloendopeptidase activity"/>
    <property type="evidence" value="ECO:0007669"/>
    <property type="project" value="UniProtKB-UniRule"/>
</dbReference>
<evidence type="ECO:0000313" key="5">
    <source>
        <dbReference type="Proteomes" id="UP000005237"/>
    </source>
</evidence>
<dbReference type="InterPro" id="IPR024079">
    <property type="entry name" value="MetalloPept_cat_dom_sf"/>
</dbReference>
<proteinExistence type="predicted"/>
<evidence type="ECO:0000256" key="1">
    <source>
        <dbReference type="PROSITE-ProRule" id="PRU01211"/>
    </source>
</evidence>
<keyword evidence="2" id="KW-0862">Zinc</keyword>
<dbReference type="SUPFAM" id="SSF55486">
    <property type="entry name" value="Metalloproteases ('zincins'), catalytic domain"/>
    <property type="match status" value="1"/>
</dbReference>
<dbReference type="PROSITE" id="PS51864">
    <property type="entry name" value="ASTACIN"/>
    <property type="match status" value="1"/>
</dbReference>
<sequence length="241" mass="26928">MHAIGFWHQQSRADRDDHVTIDLSNILPSEQYNFQKMPLSTAQLLNVPYNYGSVMQYYPYAFAIDSSKYTILAKDSKYQNSMGQREAPAFSDLIAVNTLYNCTKLCKTQLSCSNCGFTDSRNCNKCKCPHYFSGTNCNDLPSGTAPNCNGAVLQLQLTAAPLSAICIQECPWQSLEINLGKFDLYGIITCCDTFVNQTLTSEANLIALRGIIRYNQLTYSIRYRAVPSTSRAATSSLCFMK</sequence>
<reference evidence="5" key="1">
    <citation type="submission" date="2010-08" db="EMBL/GenBank/DDBJ databases">
        <authorList>
            <consortium name="Caenorhabditis japonica Sequencing Consortium"/>
            <person name="Wilson R.K."/>
        </authorList>
    </citation>
    <scope>NUCLEOTIDE SEQUENCE [LARGE SCALE GENOMIC DNA]</scope>
    <source>
        <strain evidence="5">DF5081</strain>
    </source>
</reference>
<keyword evidence="2" id="KW-0378">Hydrolase</keyword>
<feature type="domain" description="Peptidase M12A" evidence="3">
    <location>
        <begin position="1"/>
        <end position="103"/>
    </location>
</feature>
<protein>
    <recommendedName>
        <fullName evidence="2">Metalloendopeptidase</fullName>
        <ecNumber evidence="2">3.4.24.-</ecNumber>
    </recommendedName>
</protein>
<dbReference type="PRINTS" id="PR00480">
    <property type="entry name" value="ASTACIN"/>
</dbReference>
<dbReference type="AlphaFoldDB" id="A0A8R1IL78"/>